<feature type="signal peptide" evidence="2">
    <location>
        <begin position="1"/>
        <end position="27"/>
    </location>
</feature>
<keyword evidence="4" id="KW-1185">Reference proteome</keyword>
<evidence type="ECO:0000313" key="3">
    <source>
        <dbReference type="EMBL" id="CAL5221524.1"/>
    </source>
</evidence>
<accession>A0ABP1FRU1</accession>
<evidence type="ECO:0000256" key="2">
    <source>
        <dbReference type="SAM" id="SignalP"/>
    </source>
</evidence>
<comment type="caution">
    <text evidence="3">The sequence shown here is derived from an EMBL/GenBank/DDBJ whole genome shotgun (WGS) entry which is preliminary data.</text>
</comment>
<name>A0ABP1FRU1_9CHLO</name>
<feature type="region of interest" description="Disordered" evidence="1">
    <location>
        <begin position="76"/>
        <end position="103"/>
    </location>
</feature>
<dbReference type="Proteomes" id="UP001497392">
    <property type="component" value="Unassembled WGS sequence"/>
</dbReference>
<feature type="chain" id="PRO_5045514130" evidence="2">
    <location>
        <begin position="28"/>
        <end position="204"/>
    </location>
</feature>
<evidence type="ECO:0000313" key="4">
    <source>
        <dbReference type="Proteomes" id="UP001497392"/>
    </source>
</evidence>
<reference evidence="3 4" key="1">
    <citation type="submission" date="2024-06" db="EMBL/GenBank/DDBJ databases">
        <authorList>
            <person name="Kraege A."/>
            <person name="Thomma B."/>
        </authorList>
    </citation>
    <scope>NUCLEOTIDE SEQUENCE [LARGE SCALE GENOMIC DNA]</scope>
</reference>
<organism evidence="3 4">
    <name type="scientific">Coccomyxa viridis</name>
    <dbReference type="NCBI Taxonomy" id="1274662"/>
    <lineage>
        <taxon>Eukaryota</taxon>
        <taxon>Viridiplantae</taxon>
        <taxon>Chlorophyta</taxon>
        <taxon>core chlorophytes</taxon>
        <taxon>Trebouxiophyceae</taxon>
        <taxon>Trebouxiophyceae incertae sedis</taxon>
        <taxon>Coccomyxaceae</taxon>
        <taxon>Coccomyxa</taxon>
    </lineage>
</organism>
<proteinExistence type="predicted"/>
<sequence>MRTKGSFVGSLATFCVLLASLRVNGEAQAPQADALDTAQVVSLLAKSGKTNGTRSGESNSKISVLIGGASAFASSTTDGTGNGDTTGGSGNNNGNNATGSGNGNGNGNNNAIITIQNDPTFLTCPPCQYYDPAQQLCISVQACLATKPSPSPAPTSGAATAPAVTAPAVTAATPAAAGTFTTTAGRKLLESWGQHLMPLWQSSG</sequence>
<evidence type="ECO:0000256" key="1">
    <source>
        <dbReference type="SAM" id="MobiDB-lite"/>
    </source>
</evidence>
<dbReference type="EMBL" id="CAXHTA020000005">
    <property type="protein sequence ID" value="CAL5221524.1"/>
    <property type="molecule type" value="Genomic_DNA"/>
</dbReference>
<gene>
    <name evidence="3" type="primary">g3732</name>
    <name evidence="3" type="ORF">VP750_LOCUS3183</name>
</gene>
<protein>
    <submittedName>
        <fullName evidence="3">G3732 protein</fullName>
    </submittedName>
</protein>
<keyword evidence="2" id="KW-0732">Signal</keyword>
<feature type="compositionally biased region" description="Gly residues" evidence="1">
    <location>
        <begin position="80"/>
        <end position="91"/>
    </location>
</feature>